<dbReference type="PROSITE" id="PS50071">
    <property type="entry name" value="HOMEOBOX_2"/>
    <property type="match status" value="1"/>
</dbReference>
<feature type="compositionally biased region" description="Polar residues" evidence="2">
    <location>
        <begin position="54"/>
        <end position="75"/>
    </location>
</feature>
<evidence type="ECO:0000256" key="2">
    <source>
        <dbReference type="SAM" id="MobiDB-lite"/>
    </source>
</evidence>
<accession>A0A5M6BZ87</accession>
<name>A0A5M6BZ87_9TREE</name>
<feature type="DNA-binding region" description="Homeobox" evidence="1">
    <location>
        <begin position="3"/>
        <end position="25"/>
    </location>
</feature>
<reference evidence="3" key="1">
    <citation type="submission" date="2017-08" db="EMBL/GenBank/DDBJ databases">
        <authorList>
            <person name="Cuomo C."/>
            <person name="Billmyre B."/>
            <person name="Heitman J."/>
        </authorList>
    </citation>
    <scope>NUCLEOTIDE SEQUENCE</scope>
    <source>
        <strain evidence="3">CBS 12478</strain>
    </source>
</reference>
<gene>
    <name evidence="3" type="ORF">CI109_102729</name>
</gene>
<protein>
    <submittedName>
        <fullName evidence="3">Uncharacterized protein</fullName>
    </submittedName>
</protein>
<dbReference type="GO" id="GO:0005634">
    <property type="term" value="C:nucleus"/>
    <property type="evidence" value="ECO:0007669"/>
    <property type="project" value="UniProtKB-SubCell"/>
</dbReference>
<dbReference type="RefSeq" id="XP_031859673.1">
    <property type="nucleotide sequence ID" value="XM_032006092.1"/>
</dbReference>
<keyword evidence="1" id="KW-0371">Homeobox</keyword>
<comment type="subcellular location">
    <subcellularLocation>
        <location evidence="1">Nucleus</location>
    </subcellularLocation>
</comment>
<feature type="compositionally biased region" description="Low complexity" evidence="2">
    <location>
        <begin position="80"/>
        <end position="102"/>
    </location>
</feature>
<organism evidence="3 4">
    <name type="scientific">Kwoniella shandongensis</name>
    <dbReference type="NCBI Taxonomy" id="1734106"/>
    <lineage>
        <taxon>Eukaryota</taxon>
        <taxon>Fungi</taxon>
        <taxon>Dikarya</taxon>
        <taxon>Basidiomycota</taxon>
        <taxon>Agaricomycotina</taxon>
        <taxon>Tremellomycetes</taxon>
        <taxon>Tremellales</taxon>
        <taxon>Cryptococcaceae</taxon>
        <taxon>Kwoniella</taxon>
    </lineage>
</organism>
<feature type="compositionally biased region" description="Polar residues" evidence="2">
    <location>
        <begin position="262"/>
        <end position="277"/>
    </location>
</feature>
<keyword evidence="1" id="KW-0539">Nucleus</keyword>
<feature type="compositionally biased region" description="Polar residues" evidence="2">
    <location>
        <begin position="1"/>
        <end position="16"/>
    </location>
</feature>
<dbReference type="KEGG" id="ksn:43590245"/>
<feature type="region of interest" description="Disordered" evidence="2">
    <location>
        <begin position="254"/>
        <end position="280"/>
    </location>
</feature>
<dbReference type="GO" id="GO:0003677">
    <property type="term" value="F:DNA binding"/>
    <property type="evidence" value="ECO:0007669"/>
    <property type="project" value="UniProtKB-UniRule"/>
</dbReference>
<evidence type="ECO:0000313" key="3">
    <source>
        <dbReference type="EMBL" id="WWD18279.1"/>
    </source>
</evidence>
<keyword evidence="4" id="KW-1185">Reference proteome</keyword>
<feature type="compositionally biased region" description="Basic residues" evidence="2">
    <location>
        <begin position="28"/>
        <end position="47"/>
    </location>
</feature>
<reference evidence="3" key="2">
    <citation type="submission" date="2024-01" db="EMBL/GenBank/DDBJ databases">
        <title>Comparative genomics of Cryptococcus and Kwoniella reveals pathogenesis evolution and contrasting modes of karyotype evolution via chromosome fusion or intercentromeric recombination.</title>
        <authorList>
            <person name="Coelho M.A."/>
            <person name="David-Palma M."/>
            <person name="Shea T."/>
            <person name="Bowers K."/>
            <person name="McGinley-Smith S."/>
            <person name="Mohammad A.W."/>
            <person name="Gnirke A."/>
            <person name="Yurkov A.M."/>
            <person name="Nowrousian M."/>
            <person name="Sun S."/>
            <person name="Cuomo C.A."/>
            <person name="Heitman J."/>
        </authorList>
    </citation>
    <scope>NUCLEOTIDE SEQUENCE</scope>
    <source>
        <strain evidence="3">CBS 12478</strain>
    </source>
</reference>
<dbReference type="CDD" id="cd00086">
    <property type="entry name" value="homeodomain"/>
    <property type="match status" value="1"/>
</dbReference>
<evidence type="ECO:0000256" key="1">
    <source>
        <dbReference type="PROSITE-ProRule" id="PRU00108"/>
    </source>
</evidence>
<dbReference type="Proteomes" id="UP000322225">
    <property type="component" value="Chromosome 5"/>
</dbReference>
<evidence type="ECO:0000313" key="4">
    <source>
        <dbReference type="Proteomes" id="UP000322225"/>
    </source>
</evidence>
<sequence length="389" mass="41908">MLAGITPTQTRTWFQNRRNRHKGENYKPRKHNTKFTRHVKSLPRRSGTRPPQPTSSSSIDQVSLGLQSPQITTSEDGSRSTRAVSIASSSSSSSTSSYDSSVDSNGGFIPPYNYLQSVGEPQMTVCFDTGSMYVPVDYLNGAIPPTFNFNPSNLPTVDGSIIPTQQFTNVIPDVGVGQDGTMILSDGNMCSSSASFNPYPTPSLTPINEMYPSYPAPNCAPTPMLALDEIESLMQDALKYTGGKSLDTLLSSPQVTEVDVSSPATENSPPYSESSGESLFPIQLPAEGDGFDIFSELENFIASQNNTGYTPSPGVESLTSSPLQLAEDPDSPLQDIATLFPLFDDMGFATTCEGDVKIQQGKGLEDDKVWKEMRAAAGEGEGLMGEGWW</sequence>
<dbReference type="InterPro" id="IPR001356">
    <property type="entry name" value="HD"/>
</dbReference>
<dbReference type="EMBL" id="CP144055">
    <property type="protein sequence ID" value="WWD18279.1"/>
    <property type="molecule type" value="Genomic_DNA"/>
</dbReference>
<keyword evidence="1" id="KW-0238">DNA-binding</keyword>
<dbReference type="GeneID" id="43590245"/>
<feature type="region of interest" description="Disordered" evidence="2">
    <location>
        <begin position="1"/>
        <end position="102"/>
    </location>
</feature>
<dbReference type="AlphaFoldDB" id="A0A5M6BZ87"/>
<proteinExistence type="predicted"/>
<feature type="region of interest" description="Disordered" evidence="2">
    <location>
        <begin position="305"/>
        <end position="329"/>
    </location>
</feature>